<dbReference type="Pfam" id="PF02613">
    <property type="entry name" value="Nitrate_red_del"/>
    <property type="match status" value="1"/>
</dbReference>
<dbReference type="InterPro" id="IPR020945">
    <property type="entry name" value="DMSO/NO3_reduct_chaperone"/>
</dbReference>
<dbReference type="AlphaFoldDB" id="A0A1H9TC38"/>
<dbReference type="RefSeq" id="WP_093072686.1">
    <property type="nucleotide sequence ID" value="NZ_FOGV01000009.1"/>
</dbReference>
<dbReference type="Gene3D" id="1.10.3480.10">
    <property type="entry name" value="TorD-like"/>
    <property type="match status" value="1"/>
</dbReference>
<keyword evidence="2" id="KW-1185">Reference proteome</keyword>
<organism evidence="1 2">
    <name type="scientific">Salisediminibacterium halotolerans</name>
    <dbReference type="NCBI Taxonomy" id="517425"/>
    <lineage>
        <taxon>Bacteria</taxon>
        <taxon>Bacillati</taxon>
        <taxon>Bacillota</taxon>
        <taxon>Bacilli</taxon>
        <taxon>Bacillales</taxon>
        <taxon>Bacillaceae</taxon>
        <taxon>Salisediminibacterium</taxon>
    </lineage>
</organism>
<reference evidence="2" key="1">
    <citation type="submission" date="2016-10" db="EMBL/GenBank/DDBJ databases">
        <authorList>
            <person name="de Groot N.N."/>
        </authorList>
    </citation>
    <scope>NUCLEOTIDE SEQUENCE [LARGE SCALE GENOMIC DNA]</scope>
    <source>
        <strain evidence="2">10nlg</strain>
    </source>
</reference>
<protein>
    <submittedName>
        <fullName evidence="1">Chaperone TorD involved in molybdoenzyme TorA maturation</fullName>
    </submittedName>
</protein>
<comment type="caution">
    <text evidence="1">The sequence shown here is derived from an EMBL/GenBank/DDBJ whole genome shotgun (WGS) entry which is preliminary data.</text>
</comment>
<dbReference type="SUPFAM" id="SSF89155">
    <property type="entry name" value="TorD-like"/>
    <property type="match status" value="1"/>
</dbReference>
<dbReference type="STRING" id="1464123.SAMN05444126_10976"/>
<sequence>MSDQTVPAPADARLKKSGIYLLAAKLMYGETAEVKHLLLTHESMLNNLDDEAAQLFAELLNTDDEELTVQYENLFYIPGRYYVPPYMTVYPETGDDHPVFKADHTVWFREAGIDSWTVLRDERSDHLGHFLMLLHKDFLEAENTRTSNKVIAYLHQAFGLFEKQVSEVITRGFYLDVVRYLHQLIDEEKRERELDC</sequence>
<dbReference type="InterPro" id="IPR036411">
    <property type="entry name" value="TorD-like_sf"/>
</dbReference>
<proteinExistence type="predicted"/>
<name>A0A1H9TC38_9BACI</name>
<dbReference type="EMBL" id="FOGV01000009">
    <property type="protein sequence ID" value="SER94514.1"/>
    <property type="molecule type" value="Genomic_DNA"/>
</dbReference>
<gene>
    <name evidence="1" type="ORF">SAMN05444126_10976</name>
</gene>
<dbReference type="Proteomes" id="UP000199318">
    <property type="component" value="Unassembled WGS sequence"/>
</dbReference>
<dbReference type="OrthoDB" id="2971173at2"/>
<accession>A0A1H9TC38</accession>
<evidence type="ECO:0000313" key="2">
    <source>
        <dbReference type="Proteomes" id="UP000199318"/>
    </source>
</evidence>
<evidence type="ECO:0000313" key="1">
    <source>
        <dbReference type="EMBL" id="SER94514.1"/>
    </source>
</evidence>